<proteinExistence type="predicted"/>
<dbReference type="RefSeq" id="WP_108685213.1">
    <property type="nucleotide sequence ID" value="NZ_QCYK01000001.1"/>
</dbReference>
<dbReference type="EMBL" id="QCYK01000001">
    <property type="protein sequence ID" value="PUZ28574.1"/>
    <property type="molecule type" value="Genomic_DNA"/>
</dbReference>
<keyword evidence="3" id="KW-1185">Reference proteome</keyword>
<protein>
    <submittedName>
        <fullName evidence="2">Uncharacterized protein</fullName>
    </submittedName>
</protein>
<dbReference type="AlphaFoldDB" id="A0A2T7BLL5"/>
<sequence length="345" mass="38302">MEKEFFSENNWPYTLKVSGSFVHSPNESLNNDRFLELRHYRHFSAAFTDMLSLSTEMFEQELLPDGPKSTLYNEVDIIHTPTQKELVSYLSLPLSGYIRTGQFAGLYLVFADPAEQMAAKYKLPLDRLSHYDPGAILQLVADYDTNNKNIIRVDPNLDQVVTSLSTSLRQEGKDTHRVDASFQNHDGKLLTRISHHFDGLAAGMDALLHFPLYNLLPSHVSPVVMTSEGVTLRTPEADIASIGFQHMKGQAPQPAAGFHLSFAGDAAALQQSLGLNLSSLPKFEQHGKDHYLVAIAEGDRPAEVAAFTVARLRFHDQVIAARKAARQAGSQPKTIFPRPGKPLSH</sequence>
<dbReference type="Proteomes" id="UP000244450">
    <property type="component" value="Unassembled WGS sequence"/>
</dbReference>
<reference evidence="2 3" key="1">
    <citation type="submission" date="2018-04" db="EMBL/GenBank/DDBJ databases">
        <title>Chitinophaga fuyangensis sp. nov., isolated from soil in a chemical factory.</title>
        <authorList>
            <person name="Chen K."/>
        </authorList>
    </citation>
    <scope>NUCLEOTIDE SEQUENCE [LARGE SCALE GENOMIC DNA]</scope>
    <source>
        <strain evidence="2 3">LY-1</strain>
    </source>
</reference>
<evidence type="ECO:0000313" key="3">
    <source>
        <dbReference type="Proteomes" id="UP000244450"/>
    </source>
</evidence>
<gene>
    <name evidence="2" type="ORF">DCC81_03580</name>
</gene>
<evidence type="ECO:0000313" key="2">
    <source>
        <dbReference type="EMBL" id="PUZ28574.1"/>
    </source>
</evidence>
<feature type="region of interest" description="Disordered" evidence="1">
    <location>
        <begin position="326"/>
        <end position="345"/>
    </location>
</feature>
<comment type="caution">
    <text evidence="2">The sequence shown here is derived from an EMBL/GenBank/DDBJ whole genome shotgun (WGS) entry which is preliminary data.</text>
</comment>
<accession>A0A2T7BLL5</accession>
<evidence type="ECO:0000256" key="1">
    <source>
        <dbReference type="SAM" id="MobiDB-lite"/>
    </source>
</evidence>
<organism evidence="2 3">
    <name type="scientific">Chitinophaga parva</name>
    <dbReference type="NCBI Taxonomy" id="2169414"/>
    <lineage>
        <taxon>Bacteria</taxon>
        <taxon>Pseudomonadati</taxon>
        <taxon>Bacteroidota</taxon>
        <taxon>Chitinophagia</taxon>
        <taxon>Chitinophagales</taxon>
        <taxon>Chitinophagaceae</taxon>
        <taxon>Chitinophaga</taxon>
    </lineage>
</organism>
<name>A0A2T7BLL5_9BACT</name>